<accession>A0A9Q8Y532</accession>
<dbReference type="AlphaFoldDB" id="A0A9Q8Y532"/>
<evidence type="ECO:0000313" key="2">
    <source>
        <dbReference type="Proteomes" id="UP001055460"/>
    </source>
</evidence>
<protein>
    <submittedName>
        <fullName evidence="1">Uncharacterized protein</fullName>
    </submittedName>
</protein>
<organism evidence="1 2">
    <name type="scientific">Ensifer adhaerens</name>
    <name type="common">Sinorhizobium morelense</name>
    <dbReference type="NCBI Taxonomy" id="106592"/>
    <lineage>
        <taxon>Bacteria</taxon>
        <taxon>Pseudomonadati</taxon>
        <taxon>Pseudomonadota</taxon>
        <taxon>Alphaproteobacteria</taxon>
        <taxon>Hyphomicrobiales</taxon>
        <taxon>Rhizobiaceae</taxon>
        <taxon>Sinorhizobium/Ensifer group</taxon>
        <taxon>Ensifer</taxon>
    </lineage>
</organism>
<name>A0A9Q8Y532_ENSAD</name>
<dbReference type="Proteomes" id="UP001055460">
    <property type="component" value="Chromosome"/>
</dbReference>
<proteinExistence type="predicted"/>
<dbReference type="EMBL" id="CP098807">
    <property type="protein sequence ID" value="USJ22485.1"/>
    <property type="molecule type" value="Genomic_DNA"/>
</dbReference>
<reference evidence="1" key="1">
    <citation type="submission" date="2022-06" db="EMBL/GenBank/DDBJ databases">
        <title>Physiological and biochemical characterization and genomic elucidation of a strain of the genus Ensifer adhaerens M8 that combines arsenic oxidation and chromium reduction.</title>
        <authorList>
            <person name="Li X."/>
            <person name="Yu c."/>
        </authorList>
    </citation>
    <scope>NUCLEOTIDE SEQUENCE</scope>
    <source>
        <strain evidence="1">M8</strain>
    </source>
</reference>
<sequence length="116" mass="12988">MPIKFRWSEDQFTPGGVVNDCGINAAGWLNTVPGVEGWIDRQGRPDIFDFQLLFQEEVEDFIELIGGLSTTTIAEIIVNGQYEDGTERPIDFRLRVPVIDFLPNTAARVHLHTADG</sequence>
<evidence type="ECO:0000313" key="1">
    <source>
        <dbReference type="EMBL" id="USJ22485.1"/>
    </source>
</evidence>
<dbReference type="RefSeq" id="WP_146243018.1">
    <property type="nucleotide sequence ID" value="NZ_CP098807.1"/>
</dbReference>
<gene>
    <name evidence="1" type="ORF">NE863_14390</name>
</gene>